<evidence type="ECO:0000256" key="2">
    <source>
        <dbReference type="ARBA" id="ARBA00022692"/>
    </source>
</evidence>
<dbReference type="GO" id="GO:0051301">
    <property type="term" value="P:cell division"/>
    <property type="evidence" value="ECO:0007669"/>
    <property type="project" value="InterPro"/>
</dbReference>
<protein>
    <recommendedName>
        <fullName evidence="9">Rod shape-determining protein RodA</fullName>
    </recommendedName>
</protein>
<feature type="transmembrane region" description="Helical" evidence="6">
    <location>
        <begin position="139"/>
        <end position="156"/>
    </location>
</feature>
<feature type="transmembrane region" description="Helical" evidence="6">
    <location>
        <begin position="45"/>
        <end position="62"/>
    </location>
</feature>
<feature type="transmembrane region" description="Helical" evidence="6">
    <location>
        <begin position="263"/>
        <end position="289"/>
    </location>
</feature>
<organism evidence="7 8">
    <name type="scientific">Candidatus Spechtbacteria bacterium RIFCSPLOWO2_01_FULL_46_10</name>
    <dbReference type="NCBI Taxonomy" id="1802163"/>
    <lineage>
        <taxon>Bacteria</taxon>
        <taxon>Candidatus Spechtiibacteriota</taxon>
    </lineage>
</organism>
<feature type="transmembrane region" description="Helical" evidence="6">
    <location>
        <begin position="12"/>
        <end position="33"/>
    </location>
</feature>
<sequence>MAAKFFGKLATYDLILLGAVFTLVAFGLISLFSTTQPELTNFYKQFLWLVLGLAVFFTVSAFDYRFFRVHSIPALLFYAIGSLGVVGVLLFGTTIRGAKSWIDLGFFNIEPVELVKIALILILAKYFSMRHAEIYRFRHIFISGIYVAIPALLVLMQPDAGSFTILVVIWGGMVLVSGIRLRHILVLALAAFGFFSLAWQFLLLAYQKARLAAFINPAGDPLGAAYNSIQAKVAVISGGLFGKGLGQGTQTQLGFLPEAQTDFIYAALAEELGILIAVIILVLFGVIFWRLARICVSTTNNFARLSILGIAIMIMAQFTLNVGMSIGILPVTGVTLPFVSYGGSSLIALFLALGIVQSIYRFSSQTTPGHYEIS</sequence>
<dbReference type="InterPro" id="IPR018365">
    <property type="entry name" value="Cell_cycle_FtsW-rel_CS"/>
</dbReference>
<dbReference type="InterPro" id="IPR001182">
    <property type="entry name" value="FtsW/RodA"/>
</dbReference>
<dbReference type="PANTHER" id="PTHR30474">
    <property type="entry name" value="CELL CYCLE PROTEIN"/>
    <property type="match status" value="1"/>
</dbReference>
<dbReference type="GO" id="GO:0008360">
    <property type="term" value="P:regulation of cell shape"/>
    <property type="evidence" value="ECO:0007669"/>
    <property type="project" value="UniProtKB-KW"/>
</dbReference>
<evidence type="ECO:0000313" key="8">
    <source>
        <dbReference type="Proteomes" id="UP000179153"/>
    </source>
</evidence>
<keyword evidence="4 6" id="KW-1133">Transmembrane helix</keyword>
<comment type="subcellular location">
    <subcellularLocation>
        <location evidence="1">Membrane</location>
        <topology evidence="1">Multi-pass membrane protein</topology>
    </subcellularLocation>
</comment>
<proteinExistence type="predicted"/>
<dbReference type="GO" id="GO:0005886">
    <property type="term" value="C:plasma membrane"/>
    <property type="evidence" value="ECO:0007669"/>
    <property type="project" value="TreeGrafter"/>
</dbReference>
<gene>
    <name evidence="7" type="ORF">A2932_00920</name>
</gene>
<dbReference type="EMBL" id="MHOI01000013">
    <property type="protein sequence ID" value="OGZ61662.1"/>
    <property type="molecule type" value="Genomic_DNA"/>
</dbReference>
<evidence type="ECO:0008006" key="9">
    <source>
        <dbReference type="Google" id="ProtNLM"/>
    </source>
</evidence>
<evidence type="ECO:0000313" key="7">
    <source>
        <dbReference type="EMBL" id="OGZ61662.1"/>
    </source>
</evidence>
<feature type="transmembrane region" description="Helical" evidence="6">
    <location>
        <begin position="301"/>
        <end position="318"/>
    </location>
</feature>
<name>A0A1G2HGN8_9BACT</name>
<dbReference type="Pfam" id="PF01098">
    <property type="entry name" value="FTSW_RODA_SPOVE"/>
    <property type="match status" value="1"/>
</dbReference>
<accession>A0A1G2HGN8</accession>
<keyword evidence="5 6" id="KW-0472">Membrane</keyword>
<evidence type="ECO:0000256" key="4">
    <source>
        <dbReference type="ARBA" id="ARBA00022989"/>
    </source>
</evidence>
<comment type="caution">
    <text evidence="7">The sequence shown here is derived from an EMBL/GenBank/DDBJ whole genome shotgun (WGS) entry which is preliminary data.</text>
</comment>
<dbReference type="PROSITE" id="PS00428">
    <property type="entry name" value="FTSW_RODA_SPOVE"/>
    <property type="match status" value="1"/>
</dbReference>
<feature type="transmembrane region" description="Helical" evidence="6">
    <location>
        <begin position="338"/>
        <end position="356"/>
    </location>
</feature>
<feature type="transmembrane region" description="Helical" evidence="6">
    <location>
        <begin position="107"/>
        <end position="127"/>
    </location>
</feature>
<evidence type="ECO:0000256" key="5">
    <source>
        <dbReference type="ARBA" id="ARBA00023136"/>
    </source>
</evidence>
<evidence type="ECO:0000256" key="6">
    <source>
        <dbReference type="SAM" id="Phobius"/>
    </source>
</evidence>
<dbReference type="STRING" id="1802163.A2932_00920"/>
<evidence type="ECO:0000256" key="3">
    <source>
        <dbReference type="ARBA" id="ARBA00022960"/>
    </source>
</evidence>
<reference evidence="7 8" key="1">
    <citation type="journal article" date="2016" name="Nat. Commun.">
        <title>Thousands of microbial genomes shed light on interconnected biogeochemical processes in an aquifer system.</title>
        <authorList>
            <person name="Anantharaman K."/>
            <person name="Brown C.T."/>
            <person name="Hug L.A."/>
            <person name="Sharon I."/>
            <person name="Castelle C.J."/>
            <person name="Probst A.J."/>
            <person name="Thomas B.C."/>
            <person name="Singh A."/>
            <person name="Wilkins M.J."/>
            <person name="Karaoz U."/>
            <person name="Brodie E.L."/>
            <person name="Williams K.H."/>
            <person name="Hubbard S.S."/>
            <person name="Banfield J.F."/>
        </authorList>
    </citation>
    <scope>NUCLEOTIDE SEQUENCE [LARGE SCALE GENOMIC DNA]</scope>
</reference>
<dbReference type="GO" id="GO:0032153">
    <property type="term" value="C:cell division site"/>
    <property type="evidence" value="ECO:0007669"/>
    <property type="project" value="TreeGrafter"/>
</dbReference>
<feature type="transmembrane region" description="Helical" evidence="6">
    <location>
        <begin position="186"/>
        <end position="206"/>
    </location>
</feature>
<dbReference type="AlphaFoldDB" id="A0A1G2HGN8"/>
<feature type="transmembrane region" description="Helical" evidence="6">
    <location>
        <begin position="162"/>
        <end position="179"/>
    </location>
</feature>
<keyword evidence="2 6" id="KW-0812">Transmembrane</keyword>
<dbReference type="Proteomes" id="UP000179153">
    <property type="component" value="Unassembled WGS sequence"/>
</dbReference>
<feature type="transmembrane region" description="Helical" evidence="6">
    <location>
        <begin position="74"/>
        <end position="95"/>
    </location>
</feature>
<dbReference type="GO" id="GO:0015648">
    <property type="term" value="F:lipid-linked peptidoglycan transporter activity"/>
    <property type="evidence" value="ECO:0007669"/>
    <property type="project" value="TreeGrafter"/>
</dbReference>
<keyword evidence="3" id="KW-0133">Cell shape</keyword>
<evidence type="ECO:0000256" key="1">
    <source>
        <dbReference type="ARBA" id="ARBA00004141"/>
    </source>
</evidence>